<sequence>MARTNEHSSADAAAEQPATPKRRRRRIVWDHRRDKYLLLAIFAHMNIKTPNFQEIADMLGNETYSADTLTRRFRVQRQLATEVMEDRHDKGLEIVEEGIAERDHDAMIVDEPAAANPAAQLPITPSSIRSEQAIAELGSPMSETSTPSQSQRDTHPRGQQSRHPRPSKKERMRSRRQQEPRRPGENRAKDRGPAITSPDSDRLNGIRHRIRQRNHRTPATAVQRGVASEPSNERLSARPEPTYIPLGLNPRANSSRNWSAIGPAESWQPYSGNRSAYGGGGGGGGGGQAQFVFPSIEH</sequence>
<feature type="region of interest" description="Disordered" evidence="1">
    <location>
        <begin position="138"/>
        <end position="248"/>
    </location>
</feature>
<dbReference type="GeneID" id="63767659"/>
<evidence type="ECO:0000313" key="3">
    <source>
        <dbReference type="Proteomes" id="UP000184356"/>
    </source>
</evidence>
<feature type="compositionally biased region" description="Polar residues" evidence="1">
    <location>
        <begin position="141"/>
        <end position="159"/>
    </location>
</feature>
<gene>
    <name evidence="2" type="ORF">ASPSYDRAFT_85961</name>
</gene>
<protein>
    <submittedName>
        <fullName evidence="2">Uncharacterized protein</fullName>
    </submittedName>
</protein>
<dbReference type="EMBL" id="KV878583">
    <property type="protein sequence ID" value="OJJ62267.1"/>
    <property type="molecule type" value="Genomic_DNA"/>
</dbReference>
<organism evidence="2 3">
    <name type="scientific">Aspergillus sydowii CBS 593.65</name>
    <dbReference type="NCBI Taxonomy" id="1036612"/>
    <lineage>
        <taxon>Eukaryota</taxon>
        <taxon>Fungi</taxon>
        <taxon>Dikarya</taxon>
        <taxon>Ascomycota</taxon>
        <taxon>Pezizomycotina</taxon>
        <taxon>Eurotiomycetes</taxon>
        <taxon>Eurotiomycetidae</taxon>
        <taxon>Eurotiales</taxon>
        <taxon>Aspergillaceae</taxon>
        <taxon>Aspergillus</taxon>
        <taxon>Aspergillus subgen. Nidulantes</taxon>
    </lineage>
</organism>
<feature type="compositionally biased region" description="Basic residues" evidence="1">
    <location>
        <begin position="205"/>
        <end position="216"/>
    </location>
</feature>
<dbReference type="VEuPathDB" id="FungiDB:ASPSYDRAFT_85961"/>
<dbReference type="Proteomes" id="UP000184356">
    <property type="component" value="Unassembled WGS sequence"/>
</dbReference>
<dbReference type="AlphaFoldDB" id="A0A1L9TS50"/>
<feature type="region of interest" description="Disordered" evidence="1">
    <location>
        <begin position="1"/>
        <end position="25"/>
    </location>
</feature>
<dbReference type="STRING" id="1036612.A0A1L9TS50"/>
<reference evidence="3" key="1">
    <citation type="journal article" date="2017" name="Genome Biol.">
        <title>Comparative genomics reveals high biological diversity and specific adaptations in the industrially and medically important fungal genus Aspergillus.</title>
        <authorList>
            <person name="de Vries R.P."/>
            <person name="Riley R."/>
            <person name="Wiebenga A."/>
            <person name="Aguilar-Osorio G."/>
            <person name="Amillis S."/>
            <person name="Uchima C.A."/>
            <person name="Anderluh G."/>
            <person name="Asadollahi M."/>
            <person name="Askin M."/>
            <person name="Barry K."/>
            <person name="Battaglia E."/>
            <person name="Bayram O."/>
            <person name="Benocci T."/>
            <person name="Braus-Stromeyer S.A."/>
            <person name="Caldana C."/>
            <person name="Canovas D."/>
            <person name="Cerqueira G.C."/>
            <person name="Chen F."/>
            <person name="Chen W."/>
            <person name="Choi C."/>
            <person name="Clum A."/>
            <person name="Dos Santos R.A."/>
            <person name="Damasio A.R."/>
            <person name="Diallinas G."/>
            <person name="Emri T."/>
            <person name="Fekete E."/>
            <person name="Flipphi M."/>
            <person name="Freyberg S."/>
            <person name="Gallo A."/>
            <person name="Gournas C."/>
            <person name="Habgood R."/>
            <person name="Hainaut M."/>
            <person name="Harispe M.L."/>
            <person name="Henrissat B."/>
            <person name="Hilden K.S."/>
            <person name="Hope R."/>
            <person name="Hossain A."/>
            <person name="Karabika E."/>
            <person name="Karaffa L."/>
            <person name="Karanyi Z."/>
            <person name="Krasevec N."/>
            <person name="Kuo A."/>
            <person name="Kusch H."/>
            <person name="LaButti K."/>
            <person name="Lagendijk E.L."/>
            <person name="Lapidus A."/>
            <person name="Levasseur A."/>
            <person name="Lindquist E."/>
            <person name="Lipzen A."/>
            <person name="Logrieco A.F."/>
            <person name="MacCabe A."/>
            <person name="Maekelae M.R."/>
            <person name="Malavazi I."/>
            <person name="Melin P."/>
            <person name="Meyer V."/>
            <person name="Mielnichuk N."/>
            <person name="Miskei M."/>
            <person name="Molnar A.P."/>
            <person name="Mule G."/>
            <person name="Ngan C.Y."/>
            <person name="Orejas M."/>
            <person name="Orosz E."/>
            <person name="Ouedraogo J.P."/>
            <person name="Overkamp K.M."/>
            <person name="Park H.-S."/>
            <person name="Perrone G."/>
            <person name="Piumi F."/>
            <person name="Punt P.J."/>
            <person name="Ram A.F."/>
            <person name="Ramon A."/>
            <person name="Rauscher S."/>
            <person name="Record E."/>
            <person name="Riano-Pachon D.M."/>
            <person name="Robert V."/>
            <person name="Roehrig J."/>
            <person name="Ruller R."/>
            <person name="Salamov A."/>
            <person name="Salih N.S."/>
            <person name="Samson R.A."/>
            <person name="Sandor E."/>
            <person name="Sanguinetti M."/>
            <person name="Schuetze T."/>
            <person name="Sepcic K."/>
            <person name="Shelest E."/>
            <person name="Sherlock G."/>
            <person name="Sophianopoulou V."/>
            <person name="Squina F.M."/>
            <person name="Sun H."/>
            <person name="Susca A."/>
            <person name="Todd R.B."/>
            <person name="Tsang A."/>
            <person name="Unkles S.E."/>
            <person name="van de Wiele N."/>
            <person name="van Rossen-Uffink D."/>
            <person name="Oliveira J.V."/>
            <person name="Vesth T.C."/>
            <person name="Visser J."/>
            <person name="Yu J.-H."/>
            <person name="Zhou M."/>
            <person name="Andersen M.R."/>
            <person name="Archer D.B."/>
            <person name="Baker S.E."/>
            <person name="Benoit I."/>
            <person name="Brakhage A.A."/>
            <person name="Braus G.H."/>
            <person name="Fischer R."/>
            <person name="Frisvad J.C."/>
            <person name="Goldman G.H."/>
            <person name="Houbraken J."/>
            <person name="Oakley B."/>
            <person name="Pocsi I."/>
            <person name="Scazzocchio C."/>
            <person name="Seiboth B."/>
            <person name="vanKuyk P.A."/>
            <person name="Wortman J."/>
            <person name="Dyer P.S."/>
            <person name="Grigoriev I.V."/>
        </authorList>
    </citation>
    <scope>NUCLEOTIDE SEQUENCE [LARGE SCALE GENOMIC DNA]</scope>
    <source>
        <strain evidence="3">CBS 593.65</strain>
    </source>
</reference>
<accession>A0A1L9TS50</accession>
<dbReference type="OrthoDB" id="4510819at2759"/>
<feature type="compositionally biased region" description="Basic and acidic residues" evidence="1">
    <location>
        <begin position="176"/>
        <end position="192"/>
    </location>
</feature>
<name>A0A1L9TS50_9EURO</name>
<dbReference type="RefSeq" id="XP_040706073.1">
    <property type="nucleotide sequence ID" value="XM_040851586.1"/>
</dbReference>
<keyword evidence="3" id="KW-1185">Reference proteome</keyword>
<evidence type="ECO:0000313" key="2">
    <source>
        <dbReference type="EMBL" id="OJJ62267.1"/>
    </source>
</evidence>
<feature type="region of interest" description="Disordered" evidence="1">
    <location>
        <begin position="263"/>
        <end position="298"/>
    </location>
</feature>
<evidence type="ECO:0000256" key="1">
    <source>
        <dbReference type="SAM" id="MobiDB-lite"/>
    </source>
</evidence>
<proteinExistence type="predicted"/>
<feature type="compositionally biased region" description="Basic residues" evidence="1">
    <location>
        <begin position="160"/>
        <end position="175"/>
    </location>
</feature>
<feature type="compositionally biased region" description="Gly residues" evidence="1">
    <location>
        <begin position="277"/>
        <end position="288"/>
    </location>
</feature>